<reference evidence="1 2" key="1">
    <citation type="journal article" date="2019" name="Environ. Microbiol.">
        <title>Species interactions and distinct microbial communities in high Arctic permafrost affected cryosols are associated with the CH4 and CO2 gas fluxes.</title>
        <authorList>
            <person name="Altshuler I."/>
            <person name="Hamel J."/>
            <person name="Turney S."/>
            <person name="Magnuson E."/>
            <person name="Levesque R."/>
            <person name="Greer C."/>
            <person name="Whyte L.G."/>
        </authorList>
    </citation>
    <scope>NUCLEOTIDE SEQUENCE [LARGE SCALE GENOMIC DNA]</scope>
    <source>
        <strain evidence="1 2">S9.3B</strain>
    </source>
</reference>
<proteinExistence type="predicted"/>
<comment type="caution">
    <text evidence="1">The sequence shown here is derived from an EMBL/GenBank/DDBJ whole genome shotgun (WGS) entry which is preliminary data.</text>
</comment>
<gene>
    <name evidence="1" type="ORF">EAH89_29025</name>
</gene>
<evidence type="ECO:0000313" key="1">
    <source>
        <dbReference type="EMBL" id="TPG39912.1"/>
    </source>
</evidence>
<accession>A0A502ES75</accession>
<name>A0A502ES75_9PROT</name>
<dbReference type="Proteomes" id="UP000317078">
    <property type="component" value="Unassembled WGS sequence"/>
</dbReference>
<dbReference type="AlphaFoldDB" id="A0A502ES75"/>
<sequence length="116" mass="12768">MDGAGVIQDSALDGARSEPVRTPDEVAAMLALKARGWGVKRIAREFGTCPKTVRRYVREGAWSGYSRARRVPALGELSGWLEERLVRHGGNADVVRQELAPDGSLTMVARERYRSS</sequence>
<dbReference type="OrthoDB" id="2065409at2"/>
<keyword evidence="2" id="KW-1185">Reference proteome</keyword>
<evidence type="ECO:0000313" key="2">
    <source>
        <dbReference type="Proteomes" id="UP000317078"/>
    </source>
</evidence>
<organism evidence="1 2">
    <name type="scientific">Muricoccus nepalensis</name>
    <dbReference type="NCBI Taxonomy" id="1854500"/>
    <lineage>
        <taxon>Bacteria</taxon>
        <taxon>Pseudomonadati</taxon>
        <taxon>Pseudomonadota</taxon>
        <taxon>Alphaproteobacteria</taxon>
        <taxon>Acetobacterales</taxon>
        <taxon>Roseomonadaceae</taxon>
        <taxon>Muricoccus</taxon>
    </lineage>
</organism>
<dbReference type="EMBL" id="RCZP01000071">
    <property type="protein sequence ID" value="TPG39912.1"/>
    <property type="molecule type" value="Genomic_DNA"/>
</dbReference>
<protein>
    <submittedName>
        <fullName evidence="1">Uncharacterized protein</fullName>
    </submittedName>
</protein>